<name>A0A1Y1LCX6_PHOPY</name>
<proteinExistence type="predicted"/>
<sequence>MVHSVKCNIYLSDSNWHVQYIEHLLAQPLLLLRNCNSLSMSWGNKNARGRLLEEDIDNNLVVLLNTETPQHFLGSQITLGQYILLSPRQLLQRNLYLERA</sequence>
<organism evidence="1">
    <name type="scientific">Photinus pyralis</name>
    <name type="common">Common eastern firefly</name>
    <name type="synonym">Lampyris pyralis</name>
    <dbReference type="NCBI Taxonomy" id="7054"/>
    <lineage>
        <taxon>Eukaryota</taxon>
        <taxon>Metazoa</taxon>
        <taxon>Ecdysozoa</taxon>
        <taxon>Arthropoda</taxon>
        <taxon>Hexapoda</taxon>
        <taxon>Insecta</taxon>
        <taxon>Pterygota</taxon>
        <taxon>Neoptera</taxon>
        <taxon>Endopterygota</taxon>
        <taxon>Coleoptera</taxon>
        <taxon>Polyphaga</taxon>
        <taxon>Elateriformia</taxon>
        <taxon>Elateroidea</taxon>
        <taxon>Lampyridae</taxon>
        <taxon>Lampyrinae</taxon>
        <taxon>Photinus</taxon>
    </lineage>
</organism>
<reference evidence="1" key="1">
    <citation type="journal article" date="2016" name="Sci. Rep.">
        <title>Molecular characterization of firefly nuptial gifts: a multi-omics approach sheds light on postcopulatory sexual selection.</title>
        <authorList>
            <person name="Al-Wathiqui N."/>
            <person name="Fallon T.R."/>
            <person name="South A."/>
            <person name="Weng J.K."/>
            <person name="Lewis S.M."/>
        </authorList>
    </citation>
    <scope>NUCLEOTIDE SEQUENCE</scope>
</reference>
<dbReference type="EMBL" id="GEZM01059279">
    <property type="protein sequence ID" value="JAV71519.1"/>
    <property type="molecule type" value="Transcribed_RNA"/>
</dbReference>
<evidence type="ECO:0000313" key="1">
    <source>
        <dbReference type="EMBL" id="JAV71519.1"/>
    </source>
</evidence>
<dbReference type="AlphaFoldDB" id="A0A1Y1LCX6"/>
<protein>
    <submittedName>
        <fullName evidence="1">Uncharacterized protein</fullName>
    </submittedName>
</protein>
<accession>A0A1Y1LCX6</accession>